<gene>
    <name evidence="1" type="ORF">Scep_022580</name>
</gene>
<keyword evidence="2" id="KW-1185">Reference proteome</keyword>
<evidence type="ECO:0000313" key="2">
    <source>
        <dbReference type="Proteomes" id="UP001419268"/>
    </source>
</evidence>
<sequence>MTSARQQLNQRDERRDGVVRPIGCVNRRMSMTRLRRFEAHEEQSRLLQVTYFGLTTSA</sequence>
<accession>A0AAP0I2A3</accession>
<organism evidence="1 2">
    <name type="scientific">Stephania cephalantha</name>
    <dbReference type="NCBI Taxonomy" id="152367"/>
    <lineage>
        <taxon>Eukaryota</taxon>
        <taxon>Viridiplantae</taxon>
        <taxon>Streptophyta</taxon>
        <taxon>Embryophyta</taxon>
        <taxon>Tracheophyta</taxon>
        <taxon>Spermatophyta</taxon>
        <taxon>Magnoliopsida</taxon>
        <taxon>Ranunculales</taxon>
        <taxon>Menispermaceae</taxon>
        <taxon>Menispermoideae</taxon>
        <taxon>Cissampelideae</taxon>
        <taxon>Stephania</taxon>
    </lineage>
</organism>
<comment type="caution">
    <text evidence="1">The sequence shown here is derived from an EMBL/GenBank/DDBJ whole genome shotgun (WGS) entry which is preliminary data.</text>
</comment>
<evidence type="ECO:0000313" key="1">
    <source>
        <dbReference type="EMBL" id="KAK9105736.1"/>
    </source>
</evidence>
<dbReference type="AlphaFoldDB" id="A0AAP0I2A3"/>
<reference evidence="1 2" key="1">
    <citation type="submission" date="2024-01" db="EMBL/GenBank/DDBJ databases">
        <title>Genome assemblies of Stephania.</title>
        <authorList>
            <person name="Yang L."/>
        </authorList>
    </citation>
    <scope>NUCLEOTIDE SEQUENCE [LARGE SCALE GENOMIC DNA]</scope>
    <source>
        <strain evidence="1">JXDWG</strain>
        <tissue evidence="1">Leaf</tissue>
    </source>
</reference>
<protein>
    <submittedName>
        <fullName evidence="1">Uncharacterized protein</fullName>
    </submittedName>
</protein>
<dbReference type="Proteomes" id="UP001419268">
    <property type="component" value="Unassembled WGS sequence"/>
</dbReference>
<proteinExistence type="predicted"/>
<name>A0AAP0I2A3_9MAGN</name>
<dbReference type="EMBL" id="JBBNAG010000009">
    <property type="protein sequence ID" value="KAK9105736.1"/>
    <property type="molecule type" value="Genomic_DNA"/>
</dbReference>